<proteinExistence type="predicted"/>
<reference evidence="1" key="1">
    <citation type="journal article" date="2019" name="Viruses">
        <title>Chrysoviruses Inhabited Symbiotic Fungi of Lichens.</title>
        <authorList>
            <person name="Petrzik K."/>
            <person name="Koloniuk I."/>
            <person name="Sehadova H."/>
            <person name="Sarkisova T."/>
        </authorList>
    </citation>
    <scope>NUCLEOTIDE SEQUENCE</scope>
    <source>
        <strain evidence="1">ZSH</strain>
    </source>
</reference>
<evidence type="ECO:0000313" key="2">
    <source>
        <dbReference type="Proteomes" id="UP000679874"/>
    </source>
</evidence>
<dbReference type="GO" id="GO:0008233">
    <property type="term" value="F:peptidase activity"/>
    <property type="evidence" value="ECO:0007669"/>
    <property type="project" value="UniProtKB-KW"/>
</dbReference>
<keyword evidence="2" id="KW-1185">Reference proteome</keyword>
<dbReference type="EMBL" id="MN625835">
    <property type="protein sequence ID" value="QGR26541.1"/>
    <property type="molecule type" value="Genomic_RNA"/>
</dbReference>
<sequence length="840" mass="93935">MSAVNRVVDYMRGMPENANHRETYASNVMARLSTEKTEVIDCVEEEKNLISHGEKEIISRLKCQAKFTRANMFPGVNINSMVTYGQKGDVNRIKNTEIDFIGSREWFLEPARSRALYSKRESTMHLLDEQQKRQIMSQCPNMSSQDVGSLHQAAVHERLSIPTDMRHIFMKIYLMLMDYNLACTSMCEDICVRTDIIYDLRNHLPAAARMATITDHDIVVEGDLFTEQELGLLCLAGAEYPSVWYAGDNMYNKIQMEADDVVVVSEKGIAIDMAVSFDSPERMCNLAWSLASKLGCIPCWCSAIENMRGKPKQVADLMEYVEGNTINSLIPTSFNLSTSFGKENKTYSLTKMSGYISTSYSLIADLLYGMVFKAAISCSIESIGGCGTLLSSSTPKTNLSINGSCREFGYQHSSSDHNAVLSDWERLMRKPVTWDYGKYLKEYALGVAEQIVNGLDIIMPQLLITVHSLLAFDTSLDMETGWLGDADMLNSTKNERGAKADGLAALSWVSGLRAVRPRVFFNKRGNKSVALSASEQHLSAELDDRGLKDVGFWVNDTLGGRVDENEIIGSVLINTEYPGTKCAMVYSYAESQWVEVSNKEYDEYVRQSTHGDIRPSVPLKRTTDKDPIPVVWGSGTKDKRFERNIEHLKTLSPANAIKPDKEGRHHRIGSDGTAYVPEYVADGEISTTPLVYKKPIIREEGPLQYKKVEVAGDGQCGIHAVVKDLEMHGRIGAGDTRKTEAIFTEGIASKSFQDAQELAALCQQWGFGMMLADKETGSVTNYNDGTQDQIVCILRENGHFSPIILDEGENRMDIRRIHNQEIPSDEFVNKVREYGSLFSR</sequence>
<dbReference type="RefSeq" id="YP_010088086.1">
    <property type="nucleotide sequence ID" value="NC_055657.1"/>
</dbReference>
<organism evidence="1 2">
    <name type="scientific">Chrysothrix chrysovirus 1</name>
    <dbReference type="NCBI Taxonomy" id="2682569"/>
    <lineage>
        <taxon>Viruses</taxon>
        <taxon>Riboviria</taxon>
        <taxon>Orthornavirae</taxon>
        <taxon>Duplornaviricota</taxon>
        <taxon>Chrymotiviricetes</taxon>
        <taxon>Ghabrivirales</taxon>
        <taxon>Alphatotivirineae</taxon>
        <taxon>Chrysoviridae</taxon>
        <taxon>Alphachrysovirus</taxon>
        <taxon>Alphachrysovirus chrysothricis</taxon>
    </lineage>
</organism>
<dbReference type="GeneID" id="65247080"/>
<accession>A0A650D827</accession>
<name>A0A650D827_9VIRU</name>
<keyword evidence="1" id="KW-0378">Hydrolase</keyword>
<keyword evidence="1" id="KW-0645">Protease</keyword>
<dbReference type="KEGG" id="vg:65247080"/>
<evidence type="ECO:0000313" key="1">
    <source>
        <dbReference type="EMBL" id="QGR26541.1"/>
    </source>
</evidence>
<dbReference type="Proteomes" id="UP000679874">
    <property type="component" value="Genome"/>
</dbReference>
<dbReference type="GO" id="GO:0006508">
    <property type="term" value="P:proteolysis"/>
    <property type="evidence" value="ECO:0007669"/>
    <property type="project" value="UniProtKB-KW"/>
</dbReference>
<protein>
    <submittedName>
        <fullName evidence="1">Protease</fullName>
    </submittedName>
</protein>